<protein>
    <recommendedName>
        <fullName evidence="8">Citramalate synthase</fullName>
        <ecNumber evidence="8">2.3.3.21</ecNumber>
    </recommendedName>
</protein>
<dbReference type="Pfam" id="PF08502">
    <property type="entry name" value="LeuA_dimer"/>
    <property type="match status" value="1"/>
</dbReference>
<keyword evidence="4" id="KW-0412">Isoleucine biosynthesis</keyword>
<dbReference type="InterPro" id="IPR000891">
    <property type="entry name" value="PYR_CT"/>
</dbReference>
<dbReference type="InterPro" id="IPR002034">
    <property type="entry name" value="AIPM/Hcit_synth_CS"/>
</dbReference>
<evidence type="ECO:0000313" key="11">
    <source>
        <dbReference type="EMBL" id="SEM37941.1"/>
    </source>
</evidence>
<dbReference type="CDD" id="cd07941">
    <property type="entry name" value="DRE_TIM_LeuA3"/>
    <property type="match status" value="1"/>
</dbReference>
<dbReference type="PROSITE" id="PS00815">
    <property type="entry name" value="AIPM_HOMOCIT_SYNTH_1"/>
    <property type="match status" value="1"/>
</dbReference>
<dbReference type="PANTHER" id="PTHR43538:SF1">
    <property type="entry name" value="(R)-CITRAMALATE SYNTHASE"/>
    <property type="match status" value="1"/>
</dbReference>
<dbReference type="Pfam" id="PF00682">
    <property type="entry name" value="HMGL-like"/>
    <property type="match status" value="1"/>
</dbReference>
<keyword evidence="6" id="KW-0100">Branched-chain amino acid biosynthesis</keyword>
<dbReference type="GO" id="GO:0003852">
    <property type="term" value="F:2-isopropylmalate synthase activity"/>
    <property type="evidence" value="ECO:0007669"/>
    <property type="project" value="InterPro"/>
</dbReference>
<evidence type="ECO:0000256" key="9">
    <source>
        <dbReference type="RuleBase" id="RU003523"/>
    </source>
</evidence>
<evidence type="ECO:0000256" key="2">
    <source>
        <dbReference type="ARBA" id="ARBA00006154"/>
    </source>
</evidence>
<evidence type="ECO:0000256" key="3">
    <source>
        <dbReference type="ARBA" id="ARBA00022605"/>
    </source>
</evidence>
<accession>A0A1H7XW43</accession>
<evidence type="ECO:0000256" key="8">
    <source>
        <dbReference type="NCBIfam" id="TIGR00977"/>
    </source>
</evidence>
<dbReference type="EC" id="2.3.3.21" evidence="8"/>
<keyword evidence="12" id="KW-1185">Reference proteome</keyword>
<evidence type="ECO:0000259" key="10">
    <source>
        <dbReference type="PROSITE" id="PS50991"/>
    </source>
</evidence>
<dbReference type="Gene3D" id="1.10.238.260">
    <property type="match status" value="1"/>
</dbReference>
<dbReference type="AlphaFoldDB" id="A0A1H7XW43"/>
<dbReference type="Proteomes" id="UP000198744">
    <property type="component" value="Unassembled WGS sequence"/>
</dbReference>
<keyword evidence="3" id="KW-0028">Amino-acid biosynthesis</keyword>
<dbReference type="SUPFAM" id="SSF51569">
    <property type="entry name" value="Aldolase"/>
    <property type="match status" value="1"/>
</dbReference>
<dbReference type="InterPro" id="IPR005675">
    <property type="entry name" value="Citramal_synthase"/>
</dbReference>
<dbReference type="PANTHER" id="PTHR43538">
    <property type="entry name" value="ALPHA-IPM SYNTHASE/HOMOCITRATE SYNTHASE"/>
    <property type="match status" value="1"/>
</dbReference>
<feature type="domain" description="Pyruvate carboxyltransferase" evidence="10">
    <location>
        <begin position="7"/>
        <end position="273"/>
    </location>
</feature>
<evidence type="ECO:0000256" key="1">
    <source>
        <dbReference type="ARBA" id="ARBA00004743"/>
    </source>
</evidence>
<gene>
    <name evidence="11" type="ORF">SAMN04489760_11277</name>
</gene>
<dbReference type="STRING" id="43775.SAMN04489760_11277"/>
<sequence length="532" mass="59101">MTDKTDVLIYDTTLRDGTQGERVNFSAEEKLRIAQRLDEMGFHYIEGGWPGSNPKDMRFFELGKRVRFKNARLTAFGSTRRPNVRVEDCENIQTLLAADTPAVTIFGKSWDLHVTDILTIPLEENLAMIRESVAYLKANSKEVVYDAEHFFDGYKRNRDYALSTLEMAWTAGADFLVLCDTNGGTLPHELTEIVTHIRKILPEAPLGIHVHNDGDLAVANSIAAVHAGVTMVQGTINGYGERCGNADLIPIIANLQIKMNRRCLPDASVRQLTNLSHYISDVANIPPQNSRPFVGRSAFTHKGGVHVSAILKNSAAYEHIKPELVGNQQRVLVSDLSGKSNIEYKARELGIDLGTKDAMSTKIVKRIKIMEDEGYQFDAADGSLSLLMKKITGEFKEPFVLECFNIINAKTENNPSLTQATIKIVVGDEEELTAAEGNGPVNALDNALRKALLKFYPQISEVHLIDFKVRTLEGADGTAAKVRVLLDSRDDEEVWSTIGVSTNVIEASWHALVDSIQYKLCKDKLNKHHKED</sequence>
<dbReference type="PROSITE" id="PS50991">
    <property type="entry name" value="PYR_CT"/>
    <property type="match status" value="1"/>
</dbReference>
<dbReference type="GO" id="GO:0009097">
    <property type="term" value="P:isoleucine biosynthetic process"/>
    <property type="evidence" value="ECO:0007669"/>
    <property type="project" value="UniProtKB-UniRule"/>
</dbReference>
<dbReference type="RefSeq" id="WP_093883519.1">
    <property type="nucleotide sequence ID" value="NZ_FOBS01000012.1"/>
</dbReference>
<dbReference type="Gene3D" id="3.30.160.270">
    <property type="match status" value="1"/>
</dbReference>
<evidence type="ECO:0000256" key="5">
    <source>
        <dbReference type="ARBA" id="ARBA00022679"/>
    </source>
</evidence>
<comment type="pathway">
    <text evidence="1">Amino-acid biosynthesis; L-isoleucine biosynthesis; 2-oxobutanoate from pyruvate: step 1/3.</text>
</comment>
<dbReference type="InterPro" id="IPR013785">
    <property type="entry name" value="Aldolase_TIM"/>
</dbReference>
<dbReference type="OrthoDB" id="9803573at2"/>
<evidence type="ECO:0000313" key="12">
    <source>
        <dbReference type="Proteomes" id="UP000198744"/>
    </source>
</evidence>
<evidence type="ECO:0000256" key="7">
    <source>
        <dbReference type="ARBA" id="ARBA00048263"/>
    </source>
</evidence>
<evidence type="ECO:0000256" key="4">
    <source>
        <dbReference type="ARBA" id="ARBA00022624"/>
    </source>
</evidence>
<comment type="catalytic activity">
    <reaction evidence="7">
        <text>pyruvate + acetyl-CoA + H2O = (3R)-citramalate + CoA + H(+)</text>
        <dbReference type="Rhea" id="RHEA:19045"/>
        <dbReference type="ChEBI" id="CHEBI:15361"/>
        <dbReference type="ChEBI" id="CHEBI:15377"/>
        <dbReference type="ChEBI" id="CHEBI:15378"/>
        <dbReference type="ChEBI" id="CHEBI:30934"/>
        <dbReference type="ChEBI" id="CHEBI:57287"/>
        <dbReference type="ChEBI" id="CHEBI:57288"/>
        <dbReference type="EC" id="2.3.3.21"/>
    </reaction>
</comment>
<dbReference type="SUPFAM" id="SSF110921">
    <property type="entry name" value="2-isopropylmalate synthase LeuA, allosteric (dimerisation) domain"/>
    <property type="match status" value="1"/>
</dbReference>
<dbReference type="InterPro" id="IPR054691">
    <property type="entry name" value="LeuA/HCS_post-cat"/>
</dbReference>
<keyword evidence="5 9" id="KW-0808">Transferase</keyword>
<dbReference type="EMBL" id="FOBS01000012">
    <property type="protein sequence ID" value="SEM37941.1"/>
    <property type="molecule type" value="Genomic_DNA"/>
</dbReference>
<dbReference type="NCBIfam" id="TIGR00977">
    <property type="entry name" value="citramal_synth"/>
    <property type="match status" value="1"/>
</dbReference>
<dbReference type="InterPro" id="IPR036230">
    <property type="entry name" value="LeuA_allosteric_dom_sf"/>
</dbReference>
<dbReference type="GO" id="GO:0009098">
    <property type="term" value="P:L-leucine biosynthetic process"/>
    <property type="evidence" value="ECO:0007669"/>
    <property type="project" value="InterPro"/>
</dbReference>
<dbReference type="Pfam" id="PF22617">
    <property type="entry name" value="HCS_D2"/>
    <property type="match status" value="1"/>
</dbReference>
<name>A0A1H7XW43_9BACT</name>
<dbReference type="UniPathway" id="UPA00047">
    <property type="reaction ID" value="UER00066"/>
</dbReference>
<reference evidence="11 12" key="1">
    <citation type="submission" date="2016-10" db="EMBL/GenBank/DDBJ databases">
        <authorList>
            <person name="de Groot N.N."/>
        </authorList>
    </citation>
    <scope>NUCLEOTIDE SEQUENCE [LARGE SCALE GENOMIC DNA]</scope>
    <source>
        <strain evidence="11 12">DSM 8423</strain>
    </source>
</reference>
<evidence type="ECO:0000256" key="6">
    <source>
        <dbReference type="ARBA" id="ARBA00023304"/>
    </source>
</evidence>
<comment type="similarity">
    <text evidence="2 9">Belongs to the alpha-IPM synthase/homocitrate synthase family.</text>
</comment>
<organism evidence="11 12">
    <name type="scientific">Syntrophus gentianae</name>
    <dbReference type="NCBI Taxonomy" id="43775"/>
    <lineage>
        <taxon>Bacteria</taxon>
        <taxon>Pseudomonadati</taxon>
        <taxon>Thermodesulfobacteriota</taxon>
        <taxon>Syntrophia</taxon>
        <taxon>Syntrophales</taxon>
        <taxon>Syntrophaceae</taxon>
        <taxon>Syntrophus</taxon>
    </lineage>
</organism>
<dbReference type="SMART" id="SM00917">
    <property type="entry name" value="LeuA_dimer"/>
    <property type="match status" value="1"/>
</dbReference>
<proteinExistence type="inferred from homology"/>
<dbReference type="InterPro" id="IPR013709">
    <property type="entry name" value="2-isopropylmalate_synth_dimer"/>
</dbReference>
<dbReference type="Gene3D" id="3.20.20.70">
    <property type="entry name" value="Aldolase class I"/>
    <property type="match status" value="1"/>
</dbReference>
<dbReference type="GO" id="GO:0043714">
    <property type="term" value="F:(R)-citramalate synthase activity"/>
    <property type="evidence" value="ECO:0007669"/>
    <property type="project" value="UniProtKB-UniRule"/>
</dbReference>